<dbReference type="EMBL" id="CP003220">
    <property type="protein sequence ID" value="EGB15217.1"/>
    <property type="molecule type" value="Genomic_DNA"/>
</dbReference>
<protein>
    <submittedName>
        <fullName evidence="1">Uncharacterized protein</fullName>
    </submittedName>
</protein>
<reference evidence="1 2" key="1">
    <citation type="journal article" date="2011" name="J. Bacteriol.">
        <title>Genome sequence of the mercury-methylating strain Desulfovibrio desulfuricans ND132.</title>
        <authorList>
            <person name="Brown S.D."/>
            <person name="Gilmour C.C."/>
            <person name="Kucken A.M."/>
            <person name="Wall J.D."/>
            <person name="Elias D.A."/>
            <person name="Brandt C.C."/>
            <person name="Podar M."/>
            <person name="Chertkov O."/>
            <person name="Held B."/>
            <person name="Bruce D.C."/>
            <person name="Detter J.C."/>
            <person name="Tapia R."/>
            <person name="Han C.S."/>
            <person name="Goodwin L.A."/>
            <person name="Cheng J.F."/>
            <person name="Pitluck S."/>
            <person name="Woyke T."/>
            <person name="Mikhailova N."/>
            <person name="Ivanova N.N."/>
            <person name="Han J."/>
            <person name="Lucas S."/>
            <person name="Lapidus A.L."/>
            <person name="Land M.L."/>
            <person name="Hauser L.J."/>
            <person name="Palumbo A.V."/>
        </authorList>
    </citation>
    <scope>NUCLEOTIDE SEQUENCE [LARGE SCALE GENOMIC DNA]</scope>
    <source>
        <strain evidence="1 2">ND132</strain>
    </source>
</reference>
<evidence type="ECO:0000313" key="2">
    <source>
        <dbReference type="Proteomes" id="UP000007845"/>
    </source>
</evidence>
<dbReference type="KEGG" id="ddn:DND132_2011"/>
<sequence precursor="true">MSYPAHPTTPPRPDRAARRVRQILLAVLILSAPALAAWPSPALAELHGISHRLVFSTFPPGGLRELFDRILTEAYARIGYEVELQSYPAQRALLMANDGLVDGEAGRVSVVEKGYRNLVRVPTPLYVNRIAVLVGEAGMRPAVDPARGWGQFAGCRTCIRNGFKFLESKVEGDGCHKVSSYEKMLELLRNGRVDVGLAEYFDIQPTLGAVGLKGVRILDAPMAANPMYHYLNKKHAALVPLIDAELRSMAEEGRMLAIEHDILREHHVDPASFLPLPELAR</sequence>
<name>F0JHA2_9BACT</name>
<dbReference type="OrthoDB" id="368476at2"/>
<dbReference type="AlphaFoldDB" id="F0JHA2"/>
<dbReference type="eggNOG" id="COG0834">
    <property type="taxonomic scope" value="Bacteria"/>
</dbReference>
<dbReference type="HOGENOM" id="CLU_080965_0_0_7"/>
<evidence type="ECO:0000313" key="1">
    <source>
        <dbReference type="EMBL" id="EGB15217.1"/>
    </source>
</evidence>
<proteinExistence type="predicted"/>
<dbReference type="SUPFAM" id="SSF53850">
    <property type="entry name" value="Periplasmic binding protein-like II"/>
    <property type="match status" value="1"/>
</dbReference>
<dbReference type="STRING" id="641491.DND132_2011"/>
<dbReference type="RefSeq" id="WP_014322644.1">
    <property type="nucleotide sequence ID" value="NC_016803.1"/>
</dbReference>
<keyword evidence="2" id="KW-1185">Reference proteome</keyword>
<accession>F0JHA2</accession>
<dbReference type="Gene3D" id="3.40.190.10">
    <property type="entry name" value="Periplasmic binding protein-like II"/>
    <property type="match status" value="2"/>
</dbReference>
<dbReference type="Proteomes" id="UP000007845">
    <property type="component" value="Chromosome"/>
</dbReference>
<dbReference type="SMR" id="F0JHA2"/>
<gene>
    <name evidence="1" type="ORF">DND132_2011</name>
</gene>
<organism evidence="1 2">
    <name type="scientific">Pseudodesulfovibrio mercurii</name>
    <dbReference type="NCBI Taxonomy" id="641491"/>
    <lineage>
        <taxon>Bacteria</taxon>
        <taxon>Pseudomonadati</taxon>
        <taxon>Thermodesulfobacteriota</taxon>
        <taxon>Desulfovibrionia</taxon>
        <taxon>Desulfovibrionales</taxon>
        <taxon>Desulfovibrionaceae</taxon>
    </lineage>
</organism>